<evidence type="ECO:0000256" key="1">
    <source>
        <dbReference type="ARBA" id="ARBA00004141"/>
    </source>
</evidence>
<feature type="transmembrane region" description="Helical" evidence="6">
    <location>
        <begin position="166"/>
        <end position="186"/>
    </location>
</feature>
<feature type="transmembrane region" description="Helical" evidence="6">
    <location>
        <begin position="235"/>
        <end position="255"/>
    </location>
</feature>
<keyword evidence="8" id="KW-1185">Reference proteome</keyword>
<evidence type="ECO:0000256" key="5">
    <source>
        <dbReference type="ARBA" id="ARBA00023136"/>
    </source>
</evidence>
<feature type="transmembrane region" description="Helical" evidence="6">
    <location>
        <begin position="478"/>
        <end position="497"/>
    </location>
</feature>
<keyword evidence="2" id="KW-0813">Transport</keyword>
<evidence type="ECO:0000256" key="4">
    <source>
        <dbReference type="ARBA" id="ARBA00022989"/>
    </source>
</evidence>
<dbReference type="Pfam" id="PF13520">
    <property type="entry name" value="AA_permease_2"/>
    <property type="match status" value="1"/>
</dbReference>
<feature type="transmembrane region" description="Helical" evidence="6">
    <location>
        <begin position="123"/>
        <end position="146"/>
    </location>
</feature>
<keyword evidence="4 6" id="KW-1133">Transmembrane helix</keyword>
<evidence type="ECO:0000313" key="7">
    <source>
        <dbReference type="EMBL" id="KAF1951908.1"/>
    </source>
</evidence>
<feature type="transmembrane region" description="Helical" evidence="6">
    <location>
        <begin position="47"/>
        <end position="69"/>
    </location>
</feature>
<dbReference type="PIRSF" id="PIRSF006060">
    <property type="entry name" value="AA_transporter"/>
    <property type="match status" value="1"/>
</dbReference>
<feature type="transmembrane region" description="Helical" evidence="6">
    <location>
        <begin position="381"/>
        <end position="405"/>
    </location>
</feature>
<feature type="non-terminal residue" evidence="7">
    <location>
        <position position="514"/>
    </location>
</feature>
<keyword evidence="3 6" id="KW-0812">Transmembrane</keyword>
<dbReference type="OrthoDB" id="3257095at2759"/>
<dbReference type="AlphaFoldDB" id="A0A6A5THR6"/>
<dbReference type="EMBL" id="ML977014">
    <property type="protein sequence ID" value="KAF1951908.1"/>
    <property type="molecule type" value="Genomic_DNA"/>
</dbReference>
<name>A0A6A5THR6_9PLEO</name>
<accession>A0A6A5THR6</accession>
<feature type="transmembrane region" description="Helical" evidence="6">
    <location>
        <begin position="75"/>
        <end position="93"/>
    </location>
</feature>
<dbReference type="Proteomes" id="UP000800035">
    <property type="component" value="Unassembled WGS sequence"/>
</dbReference>
<dbReference type="PANTHER" id="PTHR45649">
    <property type="entry name" value="AMINO-ACID PERMEASE BAT1"/>
    <property type="match status" value="1"/>
</dbReference>
<evidence type="ECO:0000256" key="2">
    <source>
        <dbReference type="ARBA" id="ARBA00022448"/>
    </source>
</evidence>
<dbReference type="PANTHER" id="PTHR45649:SF2">
    <property type="entry name" value="ACID PERMEASE, PUTATIVE-RELATED"/>
    <property type="match status" value="1"/>
</dbReference>
<feature type="transmembrane region" description="Helical" evidence="6">
    <location>
        <begin position="411"/>
        <end position="429"/>
    </location>
</feature>
<proteinExistence type="predicted"/>
<evidence type="ECO:0000256" key="3">
    <source>
        <dbReference type="ARBA" id="ARBA00022692"/>
    </source>
</evidence>
<sequence>MESIHTSPQLINTIVMGEKNGTQRDKMDMDRMNKQQQLRRNFKFMSIFGYAIILGSTWEYALIIIGISLNNGGTAGGIWMFLTVCFGMFFVMLSMAEMASMAPTSGGQYHWVSEIAPRKHQKFLSYMVGWMCVIGWQAAMATTAFATTQQLQGLIALNSPSYVIQGWHSTLFAIAITAFAILWNTIFIRTLPLLEGIGLTLHVFGFFAFIVVLWVMGPRSNTKTVWTNFEDNSGWGSKGVSTLVGILGPIVTLIGSDSSCHLSEELKDAARVLPRAMVATAFVNYALGFIMTVTIMSTLGDDIPRLLTTPLGQPWIQVVLNATESKVGTSILTAVLCLLLLFCAINQITTSSRQLFAFARDKGLPFSDFLARVRPGWDVPVNAVMTTLLFTTLLCLIIIGSTIAFNVITSLGQVGLISSYLIAIGCIFAKRLRDETLLPSQFSLGRAGIVVNGIALSFLSVAFVFCFFPGGPRPTPEGMNWSCLIFGFILSFSLVYYHLYGKHSYVGPVECVKG</sequence>
<keyword evidence="5 6" id="KW-0472">Membrane</keyword>
<organism evidence="7 8">
    <name type="scientific">Byssothecium circinans</name>
    <dbReference type="NCBI Taxonomy" id="147558"/>
    <lineage>
        <taxon>Eukaryota</taxon>
        <taxon>Fungi</taxon>
        <taxon>Dikarya</taxon>
        <taxon>Ascomycota</taxon>
        <taxon>Pezizomycotina</taxon>
        <taxon>Dothideomycetes</taxon>
        <taxon>Pleosporomycetidae</taxon>
        <taxon>Pleosporales</taxon>
        <taxon>Massarineae</taxon>
        <taxon>Massarinaceae</taxon>
        <taxon>Byssothecium</taxon>
    </lineage>
</organism>
<evidence type="ECO:0000256" key="6">
    <source>
        <dbReference type="SAM" id="Phobius"/>
    </source>
</evidence>
<protein>
    <submittedName>
        <fullName evidence="7">Amino acid transporter</fullName>
    </submittedName>
</protein>
<dbReference type="GO" id="GO:0022857">
    <property type="term" value="F:transmembrane transporter activity"/>
    <property type="evidence" value="ECO:0007669"/>
    <property type="project" value="InterPro"/>
</dbReference>
<gene>
    <name evidence="7" type="ORF">CC80DRAFT_453382</name>
</gene>
<feature type="transmembrane region" description="Helical" evidence="6">
    <location>
        <begin position="449"/>
        <end position="472"/>
    </location>
</feature>
<evidence type="ECO:0000313" key="8">
    <source>
        <dbReference type="Proteomes" id="UP000800035"/>
    </source>
</evidence>
<feature type="transmembrane region" description="Helical" evidence="6">
    <location>
        <begin position="276"/>
        <end position="299"/>
    </location>
</feature>
<reference evidence="7" key="1">
    <citation type="journal article" date="2020" name="Stud. Mycol.">
        <title>101 Dothideomycetes genomes: a test case for predicting lifestyles and emergence of pathogens.</title>
        <authorList>
            <person name="Haridas S."/>
            <person name="Albert R."/>
            <person name="Binder M."/>
            <person name="Bloem J."/>
            <person name="Labutti K."/>
            <person name="Salamov A."/>
            <person name="Andreopoulos B."/>
            <person name="Baker S."/>
            <person name="Barry K."/>
            <person name="Bills G."/>
            <person name="Bluhm B."/>
            <person name="Cannon C."/>
            <person name="Castanera R."/>
            <person name="Culley D."/>
            <person name="Daum C."/>
            <person name="Ezra D."/>
            <person name="Gonzalez J."/>
            <person name="Henrissat B."/>
            <person name="Kuo A."/>
            <person name="Liang C."/>
            <person name="Lipzen A."/>
            <person name="Lutzoni F."/>
            <person name="Magnuson J."/>
            <person name="Mondo S."/>
            <person name="Nolan M."/>
            <person name="Ohm R."/>
            <person name="Pangilinan J."/>
            <person name="Park H.-J."/>
            <person name="Ramirez L."/>
            <person name="Alfaro M."/>
            <person name="Sun H."/>
            <person name="Tritt A."/>
            <person name="Yoshinaga Y."/>
            <person name="Zwiers L.-H."/>
            <person name="Turgeon B."/>
            <person name="Goodwin S."/>
            <person name="Spatafora J."/>
            <person name="Crous P."/>
            <person name="Grigoriev I."/>
        </authorList>
    </citation>
    <scope>NUCLEOTIDE SEQUENCE</scope>
    <source>
        <strain evidence="7">CBS 675.92</strain>
    </source>
</reference>
<dbReference type="Gene3D" id="1.20.1740.10">
    <property type="entry name" value="Amino acid/polyamine transporter I"/>
    <property type="match status" value="1"/>
</dbReference>
<dbReference type="InterPro" id="IPR002293">
    <property type="entry name" value="AA/rel_permease1"/>
</dbReference>
<comment type="subcellular location">
    <subcellularLocation>
        <location evidence="1">Membrane</location>
        <topology evidence="1">Multi-pass membrane protein</topology>
    </subcellularLocation>
</comment>
<feature type="transmembrane region" description="Helical" evidence="6">
    <location>
        <begin position="193"/>
        <end position="215"/>
    </location>
</feature>
<dbReference type="GO" id="GO:0016020">
    <property type="term" value="C:membrane"/>
    <property type="evidence" value="ECO:0007669"/>
    <property type="project" value="UniProtKB-SubCell"/>
</dbReference>
<feature type="transmembrane region" description="Helical" evidence="6">
    <location>
        <begin position="327"/>
        <end position="345"/>
    </location>
</feature>